<dbReference type="EMBL" id="LAZR01007838">
    <property type="protein sequence ID" value="KKM82602.1"/>
    <property type="molecule type" value="Genomic_DNA"/>
</dbReference>
<sequence>MKEFALQPILSLSKCKYAEVLFEHHHDIKSYFNIHKRWERKTDLAGLKITLSIYTFNLQLTFIADKRIWDKSADKWEEGSEAYFKA</sequence>
<organism evidence="1">
    <name type="scientific">marine sediment metagenome</name>
    <dbReference type="NCBI Taxonomy" id="412755"/>
    <lineage>
        <taxon>unclassified sequences</taxon>
        <taxon>metagenomes</taxon>
        <taxon>ecological metagenomes</taxon>
    </lineage>
</organism>
<comment type="caution">
    <text evidence="1">The sequence shown here is derived from an EMBL/GenBank/DDBJ whole genome shotgun (WGS) entry which is preliminary data.</text>
</comment>
<proteinExistence type="predicted"/>
<reference evidence="1" key="1">
    <citation type="journal article" date="2015" name="Nature">
        <title>Complex archaea that bridge the gap between prokaryotes and eukaryotes.</title>
        <authorList>
            <person name="Spang A."/>
            <person name="Saw J.H."/>
            <person name="Jorgensen S.L."/>
            <person name="Zaremba-Niedzwiedzka K."/>
            <person name="Martijn J."/>
            <person name="Lind A.E."/>
            <person name="van Eijk R."/>
            <person name="Schleper C."/>
            <person name="Guy L."/>
            <person name="Ettema T.J."/>
        </authorList>
    </citation>
    <scope>NUCLEOTIDE SEQUENCE</scope>
</reference>
<dbReference type="AlphaFoldDB" id="A0A0F9NMN3"/>
<protein>
    <submittedName>
        <fullName evidence="1">Uncharacterized protein</fullName>
    </submittedName>
</protein>
<evidence type="ECO:0000313" key="1">
    <source>
        <dbReference type="EMBL" id="KKM82602.1"/>
    </source>
</evidence>
<gene>
    <name evidence="1" type="ORF">LCGC14_1317930</name>
</gene>
<name>A0A0F9NMN3_9ZZZZ</name>
<accession>A0A0F9NMN3</accession>